<protein>
    <submittedName>
        <fullName evidence="2">Uncharacterized protein</fullName>
    </submittedName>
</protein>
<keyword evidence="1" id="KW-1133">Transmembrane helix</keyword>
<reference evidence="2 3" key="1">
    <citation type="submission" date="2019-02" db="EMBL/GenBank/DDBJ databases">
        <title>The genomic architecture of introgression among sibling species of bacteria.</title>
        <authorList>
            <person name="Cavassim M.I.A."/>
            <person name="Moeskjaer S."/>
            <person name="Moslemi C."/>
            <person name="Fields B."/>
            <person name="Bachmann A."/>
            <person name="Vilhjalmsson B."/>
            <person name="Schierup M.H."/>
            <person name="Young J.P.W."/>
            <person name="Andersen S.U."/>
        </authorList>
    </citation>
    <scope>NUCLEOTIDE SEQUENCE [LARGE SCALE GENOMIC DNA]</scope>
    <source>
        <strain evidence="2 3">SM42</strain>
    </source>
</reference>
<organism evidence="2 3">
    <name type="scientific">Rhizobium ruizarguesonis</name>
    <dbReference type="NCBI Taxonomy" id="2081791"/>
    <lineage>
        <taxon>Bacteria</taxon>
        <taxon>Pseudomonadati</taxon>
        <taxon>Pseudomonadota</taxon>
        <taxon>Alphaproteobacteria</taxon>
        <taxon>Hyphomicrobiales</taxon>
        <taxon>Rhizobiaceae</taxon>
        <taxon>Rhizobium/Agrobacterium group</taxon>
        <taxon>Rhizobium</taxon>
    </lineage>
</organism>
<proteinExistence type="predicted"/>
<evidence type="ECO:0000313" key="2">
    <source>
        <dbReference type="EMBL" id="TBF18445.1"/>
    </source>
</evidence>
<evidence type="ECO:0000313" key="3">
    <source>
        <dbReference type="Proteomes" id="UP000291892"/>
    </source>
</evidence>
<sequence length="157" mass="17642">MNIKRGLFRLWLVCGLLFAAAIMFFSYEQIVSEFRKSNLLAEIPANATALIPVTCKDARGALGVDHELDKDVKEKTPDALCWYMMKKFRANYPQYADLSDEDIVTKTYGDVGVPLHLAHPWRNLFGLLGFAFGVPIFVLVIGSAFVWAFSGFSRRAT</sequence>
<evidence type="ECO:0000256" key="1">
    <source>
        <dbReference type="SAM" id="Phobius"/>
    </source>
</evidence>
<dbReference type="Proteomes" id="UP000291892">
    <property type="component" value="Unassembled WGS sequence"/>
</dbReference>
<feature type="transmembrane region" description="Helical" evidence="1">
    <location>
        <begin position="7"/>
        <end position="27"/>
    </location>
</feature>
<dbReference type="AlphaFoldDB" id="A0AAE8U2T2"/>
<comment type="caution">
    <text evidence="2">The sequence shown here is derived from an EMBL/GenBank/DDBJ whole genome shotgun (WGS) entry which is preliminary data.</text>
</comment>
<name>A0AAE8U2T2_9HYPH</name>
<dbReference type="EMBL" id="SIKX01000001">
    <property type="protein sequence ID" value="TBF18445.1"/>
    <property type="molecule type" value="Genomic_DNA"/>
</dbReference>
<keyword evidence="1" id="KW-0472">Membrane</keyword>
<keyword evidence="1" id="KW-0812">Transmembrane</keyword>
<gene>
    <name evidence="2" type="ORF">ELG94_08755</name>
</gene>
<dbReference type="RefSeq" id="WP_130822526.1">
    <property type="nucleotide sequence ID" value="NZ_SIKX01000001.1"/>
</dbReference>
<feature type="transmembrane region" description="Helical" evidence="1">
    <location>
        <begin position="124"/>
        <end position="149"/>
    </location>
</feature>
<accession>A0AAE8U2T2</accession>